<evidence type="ECO:0000259" key="9">
    <source>
        <dbReference type="Pfam" id="PF05504"/>
    </source>
</evidence>
<reference evidence="11 12" key="1">
    <citation type="submission" date="2018-07" db="EMBL/GenBank/DDBJ databases">
        <title>Genomic Encyclopedia of Type Strains, Phase III (KMG-III): the genomes of soil and plant-associated and newly described type strains.</title>
        <authorList>
            <person name="Whitman W."/>
        </authorList>
    </citation>
    <scope>NUCLEOTIDE SEQUENCE [LARGE SCALE GENOMIC DNA]</scope>
    <source>
        <strain evidence="11 12">CECT 7287</strain>
    </source>
</reference>
<keyword evidence="4 8" id="KW-0732">Signal</keyword>
<evidence type="ECO:0000313" key="11">
    <source>
        <dbReference type="EMBL" id="RED60696.1"/>
    </source>
</evidence>
<feature type="domain" description="Spore germination protein N-terminal" evidence="10">
    <location>
        <begin position="22"/>
        <end position="197"/>
    </location>
</feature>
<dbReference type="PANTHER" id="PTHR35789:SF1">
    <property type="entry name" value="SPORE GERMINATION PROTEIN B3"/>
    <property type="match status" value="1"/>
</dbReference>
<keyword evidence="5" id="KW-0472">Membrane</keyword>
<dbReference type="RefSeq" id="WP_116064130.1">
    <property type="nucleotide sequence ID" value="NZ_QRDZ01000029.1"/>
</dbReference>
<dbReference type="PANTHER" id="PTHR35789">
    <property type="entry name" value="SPORE GERMINATION PROTEIN B3"/>
    <property type="match status" value="1"/>
</dbReference>
<accession>A0A3D9IHU7</accession>
<dbReference type="Gene3D" id="6.20.190.10">
    <property type="entry name" value="Nutrient germinant receptor protein C, domain 1"/>
    <property type="match status" value="1"/>
</dbReference>
<organism evidence="11 12">
    <name type="scientific">Cohnella phaseoli</name>
    <dbReference type="NCBI Taxonomy" id="456490"/>
    <lineage>
        <taxon>Bacteria</taxon>
        <taxon>Bacillati</taxon>
        <taxon>Bacillota</taxon>
        <taxon>Bacilli</taxon>
        <taxon>Bacillales</taxon>
        <taxon>Paenibacillaceae</taxon>
        <taxon>Cohnella</taxon>
    </lineage>
</organism>
<dbReference type="EMBL" id="QRDZ01000029">
    <property type="protein sequence ID" value="RED60696.1"/>
    <property type="molecule type" value="Genomic_DNA"/>
</dbReference>
<dbReference type="GO" id="GO:0016020">
    <property type="term" value="C:membrane"/>
    <property type="evidence" value="ECO:0007669"/>
    <property type="project" value="UniProtKB-SubCell"/>
</dbReference>
<dbReference type="AlphaFoldDB" id="A0A3D9IHU7"/>
<comment type="similarity">
    <text evidence="2">Belongs to the GerABKC lipoprotein family.</text>
</comment>
<gene>
    <name evidence="11" type="ORF">DFP98_129109</name>
</gene>
<dbReference type="InterPro" id="IPR008844">
    <property type="entry name" value="Spore_GerAC-like"/>
</dbReference>
<evidence type="ECO:0000256" key="1">
    <source>
        <dbReference type="ARBA" id="ARBA00004635"/>
    </source>
</evidence>
<dbReference type="Proteomes" id="UP000256977">
    <property type="component" value="Unassembled WGS sequence"/>
</dbReference>
<dbReference type="InterPro" id="IPR038501">
    <property type="entry name" value="Spore_GerAC_C_sf"/>
</dbReference>
<feature type="chain" id="PRO_5038333500" evidence="8">
    <location>
        <begin position="21"/>
        <end position="389"/>
    </location>
</feature>
<dbReference type="NCBIfam" id="TIGR02887">
    <property type="entry name" value="spore_ger_x_C"/>
    <property type="match status" value="1"/>
</dbReference>
<feature type="signal peptide" evidence="8">
    <location>
        <begin position="1"/>
        <end position="20"/>
    </location>
</feature>
<evidence type="ECO:0000256" key="7">
    <source>
        <dbReference type="ARBA" id="ARBA00023288"/>
    </source>
</evidence>
<evidence type="ECO:0000256" key="5">
    <source>
        <dbReference type="ARBA" id="ARBA00023136"/>
    </source>
</evidence>
<dbReference type="OrthoDB" id="2569624at2"/>
<evidence type="ECO:0000256" key="3">
    <source>
        <dbReference type="ARBA" id="ARBA00022544"/>
    </source>
</evidence>
<dbReference type="Pfam" id="PF05504">
    <property type="entry name" value="Spore_GerAC"/>
    <property type="match status" value="1"/>
</dbReference>
<comment type="subcellular location">
    <subcellularLocation>
        <location evidence="1">Membrane</location>
        <topology evidence="1">Lipid-anchor</topology>
    </subcellularLocation>
</comment>
<feature type="domain" description="Spore germination GerAC-like C-terminal" evidence="9">
    <location>
        <begin position="210"/>
        <end position="377"/>
    </location>
</feature>
<evidence type="ECO:0000256" key="8">
    <source>
        <dbReference type="SAM" id="SignalP"/>
    </source>
</evidence>
<dbReference type="PROSITE" id="PS51257">
    <property type="entry name" value="PROKAR_LIPOPROTEIN"/>
    <property type="match status" value="1"/>
</dbReference>
<dbReference type="Gene3D" id="3.30.300.210">
    <property type="entry name" value="Nutrient germinant receptor protein C, domain 3"/>
    <property type="match status" value="1"/>
</dbReference>
<name>A0A3D9IHU7_9BACL</name>
<evidence type="ECO:0000259" key="10">
    <source>
        <dbReference type="Pfam" id="PF25198"/>
    </source>
</evidence>
<protein>
    <submittedName>
        <fullName evidence="11">Spore germination protein KC</fullName>
    </submittedName>
</protein>
<evidence type="ECO:0000256" key="4">
    <source>
        <dbReference type="ARBA" id="ARBA00022729"/>
    </source>
</evidence>
<sequence>MRPLFSIAAALLLLLLTAGCWDNHELDEYGYVQAVAIDHGEDGLLQLTTLFYNPSSKMGMGEEVKAAQKGINISTSGKTLFEAIRDVPMKFGRKAKWDHMRVILIGEQLARSQNIREILDYFSRDHEPRGTVLPLIAEGRAGDYLKIPPYIEQTVGQQYKKMETNGSLYSAKTTSIPLYELAIHLKSPSRASDIPFIHKSDSGRTATISKIAMVKDSKLVTVLEEKDSEAYLMLTDRYKSGIVEFPCLGAAKAEINDKESVEVISLVSTIVPHIEDDEVTVDIDVRIKAMIGELRCSHLKSAADTRKFESRIAERVEERMAHALSQLQRNQVDVIGIGNRLYRKSPKLWKRLEPSWDELFARSRFRIKVQVEVISTGMNVGTPFGQKED</sequence>
<keyword evidence="12" id="KW-1185">Reference proteome</keyword>
<evidence type="ECO:0000256" key="6">
    <source>
        <dbReference type="ARBA" id="ARBA00023139"/>
    </source>
</evidence>
<evidence type="ECO:0000256" key="2">
    <source>
        <dbReference type="ARBA" id="ARBA00007886"/>
    </source>
</evidence>
<proteinExistence type="inferred from homology"/>
<dbReference type="InterPro" id="IPR046953">
    <property type="entry name" value="Spore_GerAC-like_C"/>
</dbReference>
<evidence type="ECO:0000313" key="12">
    <source>
        <dbReference type="Proteomes" id="UP000256977"/>
    </source>
</evidence>
<keyword evidence="6" id="KW-0564">Palmitate</keyword>
<dbReference type="InterPro" id="IPR057336">
    <property type="entry name" value="GerAC_N"/>
</dbReference>
<keyword evidence="3" id="KW-0309">Germination</keyword>
<comment type="caution">
    <text evidence="11">The sequence shown here is derived from an EMBL/GenBank/DDBJ whole genome shotgun (WGS) entry which is preliminary data.</text>
</comment>
<dbReference type="Pfam" id="PF25198">
    <property type="entry name" value="Spore_GerAC_N"/>
    <property type="match status" value="1"/>
</dbReference>
<dbReference type="GO" id="GO:0009847">
    <property type="term" value="P:spore germination"/>
    <property type="evidence" value="ECO:0007669"/>
    <property type="project" value="InterPro"/>
</dbReference>
<keyword evidence="7" id="KW-0449">Lipoprotein</keyword>